<protein>
    <recommendedName>
        <fullName evidence="10">NADP-dependent oxidoreductase domain-containing protein</fullName>
    </recommendedName>
</protein>
<keyword evidence="12" id="KW-1185">Reference proteome</keyword>
<keyword evidence="7" id="KW-0630">Potassium</keyword>
<dbReference type="GO" id="GO:0016491">
    <property type="term" value="F:oxidoreductase activity"/>
    <property type="evidence" value="ECO:0007669"/>
    <property type="project" value="UniProtKB-KW"/>
</dbReference>
<evidence type="ECO:0000259" key="10">
    <source>
        <dbReference type="Pfam" id="PF00248"/>
    </source>
</evidence>
<proteinExistence type="inferred from homology"/>
<evidence type="ECO:0000256" key="3">
    <source>
        <dbReference type="ARBA" id="ARBA00022448"/>
    </source>
</evidence>
<dbReference type="GO" id="GO:0015459">
    <property type="term" value="F:potassium channel regulator activity"/>
    <property type="evidence" value="ECO:0007669"/>
    <property type="project" value="TreeGrafter"/>
</dbReference>
<evidence type="ECO:0000256" key="2">
    <source>
        <dbReference type="ARBA" id="ARBA00006515"/>
    </source>
</evidence>
<reference evidence="12" key="1">
    <citation type="journal article" date="2013" name="Genome Biol.">
        <title>Draft genome of the mountain pine beetle, Dendroctonus ponderosae Hopkins, a major forest pest.</title>
        <authorList>
            <person name="Keeling C.I."/>
            <person name="Yuen M.M."/>
            <person name="Liao N.Y."/>
            <person name="Docking T.R."/>
            <person name="Chan S.K."/>
            <person name="Taylor G.A."/>
            <person name="Palmquist D.L."/>
            <person name="Jackman S.D."/>
            <person name="Nguyen A."/>
            <person name="Li M."/>
            <person name="Henderson H."/>
            <person name="Janes J.K."/>
            <person name="Zhao Y."/>
            <person name="Pandoh P."/>
            <person name="Moore R."/>
            <person name="Sperling F.A."/>
            <person name="Huber D.P."/>
            <person name="Birol I."/>
            <person name="Jones S.J."/>
            <person name="Bohlmann J."/>
        </authorList>
    </citation>
    <scope>NUCLEOTIDE SEQUENCE</scope>
</reference>
<dbReference type="KEGG" id="dpa:109541685"/>
<dbReference type="GO" id="GO:0005737">
    <property type="term" value="C:cytoplasm"/>
    <property type="evidence" value="ECO:0007669"/>
    <property type="project" value="UniProtKB-SubCell"/>
</dbReference>
<evidence type="ECO:0000256" key="5">
    <source>
        <dbReference type="ARBA" id="ARBA00022538"/>
    </source>
</evidence>
<keyword evidence="8" id="KW-0560">Oxidoreductase</keyword>
<feature type="domain" description="NADP-dependent oxidoreductase" evidence="10">
    <location>
        <begin position="147"/>
        <end position="470"/>
    </location>
</feature>
<evidence type="ECO:0000313" key="12">
    <source>
        <dbReference type="Proteomes" id="UP000019118"/>
    </source>
</evidence>
<evidence type="ECO:0000256" key="4">
    <source>
        <dbReference type="ARBA" id="ARBA00022490"/>
    </source>
</evidence>
<dbReference type="GO" id="GO:1901379">
    <property type="term" value="P:regulation of potassium ion transmembrane transport"/>
    <property type="evidence" value="ECO:0007669"/>
    <property type="project" value="TreeGrafter"/>
</dbReference>
<dbReference type="InterPro" id="IPR005983">
    <property type="entry name" value="K_chnl_volt-dep_bsu_KCNAB"/>
</dbReference>
<dbReference type="EnsemblMetazoa" id="XM_019910598.1">
    <property type="protein sequence ID" value="XP_019766157.1"/>
    <property type="gene ID" value="LOC109541685"/>
</dbReference>
<dbReference type="PRINTS" id="PR01577">
    <property type="entry name" value="KCNABCHANNEL"/>
</dbReference>
<dbReference type="GO" id="GO:0008076">
    <property type="term" value="C:voltage-gated potassium channel complex"/>
    <property type="evidence" value="ECO:0007669"/>
    <property type="project" value="TreeGrafter"/>
</dbReference>
<organism evidence="11 12">
    <name type="scientific">Dendroctonus ponderosae</name>
    <name type="common">Mountain pine beetle</name>
    <dbReference type="NCBI Taxonomy" id="77166"/>
    <lineage>
        <taxon>Eukaryota</taxon>
        <taxon>Metazoa</taxon>
        <taxon>Ecdysozoa</taxon>
        <taxon>Arthropoda</taxon>
        <taxon>Hexapoda</taxon>
        <taxon>Insecta</taxon>
        <taxon>Pterygota</taxon>
        <taxon>Neoptera</taxon>
        <taxon>Endopterygota</taxon>
        <taxon>Coleoptera</taxon>
        <taxon>Polyphaga</taxon>
        <taxon>Cucujiformia</taxon>
        <taxon>Curculionidae</taxon>
        <taxon>Scolytinae</taxon>
        <taxon>Dendroctonus</taxon>
    </lineage>
</organism>
<dbReference type="SUPFAM" id="SSF51430">
    <property type="entry name" value="NAD(P)-linked oxidoreductase"/>
    <property type="match status" value="1"/>
</dbReference>
<sequence>MDRAKEHHRSQREQWEIRQLDNDLLQQRQSERDRERELKELAEQRLLLADEHDVSDLQFIKRNPHIKERCRAPIASLDCMEEFSAGSGLSGLADRAADGGGLTKEQLLLAGLTHSAPTAPLQLNRTANVTPGLRYRNLGKSGLRVSNIGLGTWPTFSPNVTEEQAEQIIVLAVESGINAFDLSEAHSGTRAEVELGRILTRRGWKRTTFIVTTKIYWSTRSEERGLSRKHIIESVKASLSRLQLSYIDVVIVHKADPMCPMEEVVRAMNYVINQGWVMYWGTARWSPVEIMEAYTNCRQFNCVTPIVEQAEYHLFCREKTELHMPELYNKIGVGLMAWSPISMGLSQSKDDSTIQLFSRASFRNKYSSFSWTEDETAAANKEGYGWMKERSQPAEESRKYSERIRELNSLAERLGCSLAQLTIAWTLKNESVQCLLLGASNVDQLYESIQALQLIPKLNVSMVQDIEKILENKPTRPPMVSTLALR</sequence>
<dbReference type="Pfam" id="PF00248">
    <property type="entry name" value="Aldo_ket_red"/>
    <property type="match status" value="1"/>
</dbReference>
<dbReference type="PANTHER" id="PTHR43150:SF2">
    <property type="entry name" value="HYPERKINETIC, ISOFORM M"/>
    <property type="match status" value="1"/>
</dbReference>
<dbReference type="InterPro" id="IPR036812">
    <property type="entry name" value="NAD(P)_OxRdtase_dom_sf"/>
</dbReference>
<dbReference type="CTD" id="109541"/>
<keyword evidence="9" id="KW-0406">Ion transport</keyword>
<dbReference type="RefSeq" id="XP_019766157.1">
    <property type="nucleotide sequence ID" value="XM_019910598.2"/>
</dbReference>
<dbReference type="PANTHER" id="PTHR43150">
    <property type="entry name" value="HYPERKINETIC, ISOFORM M"/>
    <property type="match status" value="1"/>
</dbReference>
<dbReference type="AlphaFoldDB" id="A0AAR5PYY7"/>
<dbReference type="CDD" id="cd19142">
    <property type="entry name" value="AKR_AKR6B1"/>
    <property type="match status" value="1"/>
</dbReference>
<dbReference type="GO" id="GO:0044325">
    <property type="term" value="F:transmembrane transporter binding"/>
    <property type="evidence" value="ECO:0007669"/>
    <property type="project" value="TreeGrafter"/>
</dbReference>
<keyword evidence="3" id="KW-0813">Transport</keyword>
<dbReference type="NCBIfam" id="TIGR01293">
    <property type="entry name" value="Kv_beta"/>
    <property type="match status" value="1"/>
</dbReference>
<accession>A0AAR5PYY7</accession>
<keyword evidence="6" id="KW-0521">NADP</keyword>
<keyword evidence="4" id="KW-0963">Cytoplasm</keyword>
<dbReference type="InterPro" id="IPR005399">
    <property type="entry name" value="K_chnl_volt-dep_bsu_KCNAB-rel"/>
</dbReference>
<evidence type="ECO:0000256" key="7">
    <source>
        <dbReference type="ARBA" id="ARBA00022958"/>
    </source>
</evidence>
<dbReference type="Proteomes" id="UP000019118">
    <property type="component" value="Unassembled WGS sequence"/>
</dbReference>
<dbReference type="Gene3D" id="3.20.20.100">
    <property type="entry name" value="NADP-dependent oxidoreductase domain"/>
    <property type="match status" value="1"/>
</dbReference>
<dbReference type="GO" id="GO:0005249">
    <property type="term" value="F:voltage-gated potassium channel activity"/>
    <property type="evidence" value="ECO:0007669"/>
    <property type="project" value="InterPro"/>
</dbReference>
<dbReference type="InterPro" id="IPR023210">
    <property type="entry name" value="NADP_OxRdtase_dom"/>
</dbReference>
<keyword evidence="5" id="KW-0633">Potassium transport</keyword>
<evidence type="ECO:0000256" key="1">
    <source>
        <dbReference type="ARBA" id="ARBA00004496"/>
    </source>
</evidence>
<evidence type="ECO:0000256" key="8">
    <source>
        <dbReference type="ARBA" id="ARBA00023002"/>
    </source>
</evidence>
<reference evidence="11" key="2">
    <citation type="submission" date="2024-08" db="UniProtKB">
        <authorList>
            <consortium name="EnsemblMetazoa"/>
        </authorList>
    </citation>
    <scope>IDENTIFICATION</scope>
</reference>
<dbReference type="GeneID" id="109541685"/>
<comment type="subcellular location">
    <subcellularLocation>
        <location evidence="1">Cytoplasm</location>
    </subcellularLocation>
</comment>
<evidence type="ECO:0000256" key="6">
    <source>
        <dbReference type="ARBA" id="ARBA00022857"/>
    </source>
</evidence>
<comment type="similarity">
    <text evidence="2">Belongs to the shaker potassium channel beta subunit family.</text>
</comment>
<name>A0AAR5PYY7_DENPD</name>
<evidence type="ECO:0000256" key="9">
    <source>
        <dbReference type="ARBA" id="ARBA00023065"/>
    </source>
</evidence>
<evidence type="ECO:0000313" key="11">
    <source>
        <dbReference type="EnsemblMetazoa" id="XP_019766157.1"/>
    </source>
</evidence>